<name>A0A3E2H1I4_SCYLI</name>
<dbReference type="AlphaFoldDB" id="A0A3E2H1I4"/>
<accession>A0A3E2H1I4</accession>
<gene>
    <name evidence="2" type="ORF">B7463_g9088</name>
</gene>
<dbReference type="PANTHER" id="PTHR35041:SF6">
    <property type="entry name" value="FORMYLMETHIONINE DEFORMYLASE-LIKE PROTEIN-RELATED"/>
    <property type="match status" value="1"/>
</dbReference>
<dbReference type="OMA" id="FPFNLKC"/>
<keyword evidence="1" id="KW-0812">Transmembrane</keyword>
<dbReference type="PANTHER" id="PTHR35041">
    <property type="entry name" value="MEDIATOR OF RNA POLYMERASE II TRANSCRIPTION SUBUNIT 1"/>
    <property type="match status" value="1"/>
</dbReference>
<evidence type="ECO:0000313" key="3">
    <source>
        <dbReference type="Proteomes" id="UP000258309"/>
    </source>
</evidence>
<sequence length="659" mass="70896">MALIAGILLAMGHHLFYQNLEGRIVGTGNVIAGVSKQQLNFALGTMFAFLVNSLLVLAVYTSYIQVAWKAIKKEETLLSTIDTIFSVTNNVYALAKVSIWGKRPLLLLLAATLWCIPISSVITPATLSVEIAPLIPTPTATFFIPSIDFLSLNFANVVLAQGLSATWQYSGPQFAVRKVATATAAQGAILPINHPAPNSSWVLDFPGPSLTCTSIQGQQHEDIIKNINSTVQVDACTTSYGYISWTPDDAGAVPFVQGTGLDNGTFTLRTATLGSGNFSSDNEQISDVASIYIATLPGMVNEHTTFECTNITSQLANATIIQCALFNTSYHASFEYVNGFQTVNVTRDKNVSNKVAPVNFLETNAASNGPLGAFFPNGTANRAAYNLTEIQTLAYQSVMDAFGQILVGSISNSQGSAGALLDLNTSVMSTVLSDTAELQFLATYPPPTGQKDDMLASTLLQDVIQDPEDFDGLSVTNVASSDIPLLQEIETLFQNITVSLMNSALLQPNRSSPYAPPATEVTLPVFQNVFVYSAWKLWVAYGISILLSMTGVIIGLSAMFSNGASYNNYFSTVLRTSKHAKINTAIHPVDATGREPLPKYLAKAGVLFPRLHDMNREAPQANVELLDVNLERKLADGNAMLLGPRGEGYEDQPSYHVSR</sequence>
<protein>
    <submittedName>
        <fullName evidence="2">Uncharacterized protein</fullName>
    </submittedName>
</protein>
<feature type="non-terminal residue" evidence="2">
    <location>
        <position position="659"/>
    </location>
</feature>
<keyword evidence="1" id="KW-1133">Transmembrane helix</keyword>
<dbReference type="EMBL" id="NCSJ02000215">
    <property type="protein sequence ID" value="RFU27250.1"/>
    <property type="molecule type" value="Genomic_DNA"/>
</dbReference>
<organism evidence="2 3">
    <name type="scientific">Scytalidium lignicola</name>
    <name type="common">Hyphomycete</name>
    <dbReference type="NCBI Taxonomy" id="5539"/>
    <lineage>
        <taxon>Eukaryota</taxon>
        <taxon>Fungi</taxon>
        <taxon>Dikarya</taxon>
        <taxon>Ascomycota</taxon>
        <taxon>Pezizomycotina</taxon>
        <taxon>Leotiomycetes</taxon>
        <taxon>Leotiomycetes incertae sedis</taxon>
        <taxon>Scytalidium</taxon>
    </lineage>
</organism>
<feature type="non-terminal residue" evidence="2">
    <location>
        <position position="1"/>
    </location>
</feature>
<dbReference type="STRING" id="5539.A0A3E2H1I4"/>
<dbReference type="OrthoDB" id="3530325at2759"/>
<feature type="transmembrane region" description="Helical" evidence="1">
    <location>
        <begin position="105"/>
        <end position="127"/>
    </location>
</feature>
<evidence type="ECO:0000256" key="1">
    <source>
        <dbReference type="SAM" id="Phobius"/>
    </source>
</evidence>
<evidence type="ECO:0000313" key="2">
    <source>
        <dbReference type="EMBL" id="RFU27250.1"/>
    </source>
</evidence>
<keyword evidence="1" id="KW-0472">Membrane</keyword>
<dbReference type="Proteomes" id="UP000258309">
    <property type="component" value="Unassembled WGS sequence"/>
</dbReference>
<reference evidence="2 3" key="1">
    <citation type="submission" date="2018-05" db="EMBL/GenBank/DDBJ databases">
        <title>Draft genome sequence of Scytalidium lignicola DSM 105466, a ubiquitous saprotrophic fungus.</title>
        <authorList>
            <person name="Buettner E."/>
            <person name="Gebauer A.M."/>
            <person name="Hofrichter M."/>
            <person name="Liers C."/>
            <person name="Kellner H."/>
        </authorList>
    </citation>
    <scope>NUCLEOTIDE SEQUENCE [LARGE SCALE GENOMIC DNA]</scope>
    <source>
        <strain evidence="2 3">DSM 105466</strain>
    </source>
</reference>
<feature type="transmembrane region" description="Helical" evidence="1">
    <location>
        <begin position="538"/>
        <end position="560"/>
    </location>
</feature>
<proteinExistence type="predicted"/>
<comment type="caution">
    <text evidence="2">The sequence shown here is derived from an EMBL/GenBank/DDBJ whole genome shotgun (WGS) entry which is preliminary data.</text>
</comment>
<feature type="transmembrane region" description="Helical" evidence="1">
    <location>
        <begin position="42"/>
        <end position="63"/>
    </location>
</feature>
<keyword evidence="3" id="KW-1185">Reference proteome</keyword>